<dbReference type="SUPFAM" id="SSF52833">
    <property type="entry name" value="Thioredoxin-like"/>
    <property type="match status" value="1"/>
</dbReference>
<dbReference type="GO" id="GO:0005737">
    <property type="term" value="C:cytoplasm"/>
    <property type="evidence" value="ECO:0007669"/>
    <property type="project" value="TreeGrafter"/>
</dbReference>
<accession>A0A1M4MZD2</accession>
<dbReference type="Pfam" id="PF13417">
    <property type="entry name" value="GST_N_3"/>
    <property type="match status" value="1"/>
</dbReference>
<dbReference type="RefSeq" id="WP_083595629.1">
    <property type="nucleotide sequence ID" value="NZ_FMJB01000044.1"/>
</dbReference>
<evidence type="ECO:0000313" key="2">
    <source>
        <dbReference type="EMBL" id="SCM67135.1"/>
    </source>
</evidence>
<dbReference type="CDD" id="cd03196">
    <property type="entry name" value="GST_C_5"/>
    <property type="match status" value="1"/>
</dbReference>
<dbReference type="Pfam" id="PF13410">
    <property type="entry name" value="GST_C_2"/>
    <property type="match status" value="1"/>
</dbReference>
<evidence type="ECO:0000313" key="3">
    <source>
        <dbReference type="Proteomes" id="UP000184085"/>
    </source>
</evidence>
<dbReference type="Proteomes" id="UP000184085">
    <property type="component" value="Unassembled WGS sequence"/>
</dbReference>
<dbReference type="GO" id="GO:0016740">
    <property type="term" value="F:transferase activity"/>
    <property type="evidence" value="ECO:0007669"/>
    <property type="project" value="UniProtKB-KW"/>
</dbReference>
<name>A0A1M4MZD2_9RHOB</name>
<dbReference type="Gene3D" id="3.40.30.10">
    <property type="entry name" value="Glutaredoxin"/>
    <property type="match status" value="1"/>
</dbReference>
<evidence type="ECO:0000259" key="1">
    <source>
        <dbReference type="PROSITE" id="PS50405"/>
    </source>
</evidence>
<dbReference type="AlphaFoldDB" id="A0A1M4MZD2"/>
<dbReference type="InterPro" id="IPR010987">
    <property type="entry name" value="Glutathione-S-Trfase_C-like"/>
</dbReference>
<protein>
    <submittedName>
        <fullName evidence="2">Glutathione S-transferase</fullName>
    </submittedName>
</protein>
<dbReference type="EMBL" id="FMJB01000044">
    <property type="protein sequence ID" value="SCM67135.1"/>
    <property type="molecule type" value="Genomic_DNA"/>
</dbReference>
<keyword evidence="3" id="KW-1185">Reference proteome</keyword>
<dbReference type="InterPro" id="IPR036282">
    <property type="entry name" value="Glutathione-S-Trfase_C_sf"/>
</dbReference>
<dbReference type="PANTHER" id="PTHR43968:SF6">
    <property type="entry name" value="GLUTATHIONE S-TRANSFERASE OMEGA"/>
    <property type="match status" value="1"/>
</dbReference>
<dbReference type="InterPro" id="IPR050983">
    <property type="entry name" value="GST_Omega/HSP26"/>
</dbReference>
<keyword evidence="2" id="KW-0808">Transferase</keyword>
<dbReference type="Gene3D" id="1.20.1050.10">
    <property type="match status" value="1"/>
</dbReference>
<dbReference type="SUPFAM" id="SSF47616">
    <property type="entry name" value="GST C-terminal domain-like"/>
    <property type="match status" value="1"/>
</dbReference>
<dbReference type="PROSITE" id="PS50405">
    <property type="entry name" value="GST_CTER"/>
    <property type="match status" value="1"/>
</dbReference>
<dbReference type="PANTHER" id="PTHR43968">
    <property type="match status" value="1"/>
</dbReference>
<reference evidence="3" key="1">
    <citation type="submission" date="2016-09" db="EMBL/GenBank/DDBJ databases">
        <authorList>
            <person name="Wibberg D."/>
        </authorList>
    </citation>
    <scope>NUCLEOTIDE SEQUENCE [LARGE SCALE GENOMIC DNA]</scope>
</reference>
<gene>
    <name evidence="2" type="ORF">KARMA_1323</name>
</gene>
<feature type="domain" description="GST C-terminal" evidence="1">
    <location>
        <begin position="46"/>
        <end position="191"/>
    </location>
</feature>
<sequence>MRARLGVRSAGIRVELREIKLRAKPEAFLQTSPTATVPALRTAGGVLDESLDIMIWALRQNDPDALLEMTAEGWDLIYQNDGPFKRALDRTKYVTRYPDCDPEEERAKAVAHLMGLEARLEMTPWLLGERQTLADLAILPFIRQFAHIDRAWFDAQPWPHLIAWLDRFLASDGFAQVMEKYDPWQAGDAPIFFGVV</sequence>
<proteinExistence type="predicted"/>
<dbReference type="InterPro" id="IPR004045">
    <property type="entry name" value="Glutathione_S-Trfase_N"/>
</dbReference>
<organism evidence="2 3">
    <name type="scientific">Donghicola eburneus</name>
    <dbReference type="NCBI Taxonomy" id="393278"/>
    <lineage>
        <taxon>Bacteria</taxon>
        <taxon>Pseudomonadati</taxon>
        <taxon>Pseudomonadota</taxon>
        <taxon>Alphaproteobacteria</taxon>
        <taxon>Rhodobacterales</taxon>
        <taxon>Roseobacteraceae</taxon>
        <taxon>Donghicola</taxon>
    </lineage>
</organism>
<dbReference type="InterPro" id="IPR036249">
    <property type="entry name" value="Thioredoxin-like_sf"/>
</dbReference>